<evidence type="ECO:0000313" key="1">
    <source>
        <dbReference type="EMBL" id="MBR0678964.1"/>
    </source>
</evidence>
<evidence type="ECO:0008006" key="3">
    <source>
        <dbReference type="Google" id="ProtNLM"/>
    </source>
</evidence>
<protein>
    <recommendedName>
        <fullName evidence="3">Rhamnan synthesis protein F</fullName>
    </recommendedName>
</protein>
<accession>A0A9X9X5H8</accession>
<dbReference type="Proteomes" id="UP001138709">
    <property type="component" value="Unassembled WGS sequence"/>
</dbReference>
<evidence type="ECO:0000313" key="2">
    <source>
        <dbReference type="Proteomes" id="UP001138709"/>
    </source>
</evidence>
<keyword evidence="2" id="KW-1185">Reference proteome</keyword>
<dbReference type="EMBL" id="JAAEDL010000001">
    <property type="protein sequence ID" value="MBR0678964.1"/>
    <property type="molecule type" value="Genomic_DNA"/>
</dbReference>
<sequence>MESPTTPSFACAGRLIWAEPDPATDDAALPQRGLSPVVDRPDRRVPAWLRACSLLARPRSYGATLREAGAVLREEIAALRHDLAEALRDTPRLLAIHPGLTGLSRAGSVAVFVHYAPLAAVSGMVLRRIEQLRAEGFAVVFVSNAPGIPPVALARLRSMCGLVVLRRNHGLDFGAWHDVAKLLRDAAPTMQELLLANDSVCGPFRAEAPILEAMRAAGHGLFGLTENLAPRPHLQSYFLLARGRPVVADLLRFLDGYSVTASKRRTIRRGEVRLSGWMRRRGHAVAAWCGYEAIERAALLRVAARRRLRALLPVVFRGIPEDSPVETAMMGRALRRLPVNATHVFWRELVEEFGFPYLKSELLLRNPLGVSDLADWRWLLPPQREEMNIIVSSHLATMALAPRGRRDG</sequence>
<dbReference type="RefSeq" id="WP_211844320.1">
    <property type="nucleotide sequence ID" value="NZ_JAAEDL010000001.1"/>
</dbReference>
<organism evidence="1 2">
    <name type="scientific">Neoroseomonas eburnea</name>
    <dbReference type="NCBI Taxonomy" id="1346889"/>
    <lineage>
        <taxon>Bacteria</taxon>
        <taxon>Pseudomonadati</taxon>
        <taxon>Pseudomonadota</taxon>
        <taxon>Alphaproteobacteria</taxon>
        <taxon>Acetobacterales</taxon>
        <taxon>Acetobacteraceae</taxon>
        <taxon>Neoroseomonas</taxon>
    </lineage>
</organism>
<gene>
    <name evidence="1" type="ORF">GXW74_00545</name>
</gene>
<dbReference type="Pfam" id="PF05045">
    <property type="entry name" value="RgpF"/>
    <property type="match status" value="1"/>
</dbReference>
<dbReference type="AlphaFoldDB" id="A0A9X9X5H8"/>
<comment type="caution">
    <text evidence="1">The sequence shown here is derived from an EMBL/GenBank/DDBJ whole genome shotgun (WGS) entry which is preliminary data.</text>
</comment>
<proteinExistence type="predicted"/>
<name>A0A9X9X5H8_9PROT</name>
<reference evidence="1" key="1">
    <citation type="submission" date="2020-01" db="EMBL/GenBank/DDBJ databases">
        <authorList>
            <person name="Rat A."/>
        </authorList>
    </citation>
    <scope>NUCLEOTIDE SEQUENCE</scope>
    <source>
        <strain evidence="1">LMG 31228</strain>
    </source>
</reference>
<reference evidence="1" key="2">
    <citation type="journal article" date="2021" name="Syst. Appl. Microbiol.">
        <title>Roseomonas hellenica sp. nov., isolated from roots of wild-growing Alkanna tinctoria.</title>
        <authorList>
            <person name="Rat A."/>
            <person name="Naranjo H.D."/>
            <person name="Lebbe L."/>
            <person name="Cnockaert M."/>
            <person name="Krigas N."/>
            <person name="Grigoriadou K."/>
            <person name="Maloupa E."/>
            <person name="Willems A."/>
        </authorList>
    </citation>
    <scope>NUCLEOTIDE SEQUENCE</scope>
    <source>
        <strain evidence="1">LMG 31228</strain>
    </source>
</reference>
<dbReference type="InterPro" id="IPR007739">
    <property type="entry name" value="RgpF"/>
</dbReference>